<dbReference type="CDD" id="cd01428">
    <property type="entry name" value="ADK"/>
    <property type="match status" value="1"/>
</dbReference>
<evidence type="ECO:0008006" key="7">
    <source>
        <dbReference type="Google" id="ProtNLM"/>
    </source>
</evidence>
<keyword evidence="4 5" id="KW-0418">Kinase</keyword>
<dbReference type="SUPFAM" id="SSF52540">
    <property type="entry name" value="P-loop containing nucleoside triphosphate hydrolases"/>
    <property type="match status" value="1"/>
</dbReference>
<dbReference type="PRINTS" id="PR00094">
    <property type="entry name" value="ADENYLTKNASE"/>
</dbReference>
<dbReference type="PROSITE" id="PS00113">
    <property type="entry name" value="ADENYLATE_KINASE"/>
    <property type="match status" value="1"/>
</dbReference>
<dbReference type="PANTHER" id="PTHR23359">
    <property type="entry name" value="NUCLEOTIDE KINASE"/>
    <property type="match status" value="1"/>
</dbReference>
<dbReference type="HAMAP" id="MF_00235">
    <property type="entry name" value="Adenylate_kinase_Adk"/>
    <property type="match status" value="1"/>
</dbReference>
<evidence type="ECO:0000256" key="3">
    <source>
        <dbReference type="ARBA" id="ARBA00022741"/>
    </source>
</evidence>
<name>A0A7S3Y521_HETAK</name>
<dbReference type="SUPFAM" id="SSF57774">
    <property type="entry name" value="Microbial and mitochondrial ADK, insert 'zinc finger' domain"/>
    <property type="match status" value="1"/>
</dbReference>
<evidence type="ECO:0000256" key="1">
    <source>
        <dbReference type="ARBA" id="ARBA00007220"/>
    </source>
</evidence>
<dbReference type="Gene3D" id="3.40.50.300">
    <property type="entry name" value="P-loop containing nucleotide triphosphate hydrolases"/>
    <property type="match status" value="1"/>
</dbReference>
<gene>
    <name evidence="6" type="ORF">HAKA00212_LOCUS19986</name>
</gene>
<dbReference type="InterPro" id="IPR027417">
    <property type="entry name" value="P-loop_NTPase"/>
</dbReference>
<dbReference type="InterPro" id="IPR006259">
    <property type="entry name" value="Adenyl_kin_sub"/>
</dbReference>
<evidence type="ECO:0000256" key="5">
    <source>
        <dbReference type="RuleBase" id="RU003330"/>
    </source>
</evidence>
<proteinExistence type="inferred from homology"/>
<sequence length="290" mass="31561">MLRRRLPLQAPFNLQVDMQLFLVLCAVIAVFAQGFQSPALTGINSVHRFAGGATPQASKNTGKLFSTNELQTQEQGTAVEKKLANKIIIAGAPASGKGTQCEMLKTDLGVVHLSTGDMLREAVAKGTPVGKQAQEYMESGRLVPDEVIIGIVKDRLAEEDCQTQGWLLDGFPRTRAQADALAEAGVAADRFVLLEVPDEMLIERVVGRRLDPETGAIYHLLFFPPPEDAEVLARLVHRADDTEEKARVRLGQYHANIDAIIGCYGDILQKIDGTQAKTDVYQAIVQALSE</sequence>
<evidence type="ECO:0000313" key="6">
    <source>
        <dbReference type="EMBL" id="CAE0641158.1"/>
    </source>
</evidence>
<dbReference type="InterPro" id="IPR036193">
    <property type="entry name" value="ADK_active_lid_dom_sf"/>
</dbReference>
<keyword evidence="3" id="KW-0547">Nucleotide-binding</keyword>
<accession>A0A7S3Y521</accession>
<dbReference type="InterPro" id="IPR000850">
    <property type="entry name" value="Adenylat/UMP-CMP_kin"/>
</dbReference>
<comment type="similarity">
    <text evidence="1 5">Belongs to the adenylate kinase family.</text>
</comment>
<organism evidence="6">
    <name type="scientific">Heterosigma akashiwo</name>
    <name type="common">Chromophytic alga</name>
    <name type="synonym">Heterosigma carterae</name>
    <dbReference type="NCBI Taxonomy" id="2829"/>
    <lineage>
        <taxon>Eukaryota</taxon>
        <taxon>Sar</taxon>
        <taxon>Stramenopiles</taxon>
        <taxon>Ochrophyta</taxon>
        <taxon>Raphidophyceae</taxon>
        <taxon>Chattonellales</taxon>
        <taxon>Chattonellaceae</taxon>
        <taxon>Heterosigma</taxon>
    </lineage>
</organism>
<dbReference type="NCBIfam" id="TIGR01351">
    <property type="entry name" value="adk"/>
    <property type="match status" value="1"/>
</dbReference>
<dbReference type="GO" id="GO:0005524">
    <property type="term" value="F:ATP binding"/>
    <property type="evidence" value="ECO:0007669"/>
    <property type="project" value="InterPro"/>
</dbReference>
<dbReference type="EMBL" id="HBIU01044357">
    <property type="protein sequence ID" value="CAE0641158.1"/>
    <property type="molecule type" value="Transcribed_RNA"/>
</dbReference>
<evidence type="ECO:0000256" key="4">
    <source>
        <dbReference type="ARBA" id="ARBA00022777"/>
    </source>
</evidence>
<reference evidence="6" key="1">
    <citation type="submission" date="2021-01" db="EMBL/GenBank/DDBJ databases">
        <authorList>
            <person name="Corre E."/>
            <person name="Pelletier E."/>
            <person name="Niang G."/>
            <person name="Scheremetjew M."/>
            <person name="Finn R."/>
            <person name="Kale V."/>
            <person name="Holt S."/>
            <person name="Cochrane G."/>
            <person name="Meng A."/>
            <person name="Brown T."/>
            <person name="Cohen L."/>
        </authorList>
    </citation>
    <scope>NUCLEOTIDE SEQUENCE</scope>
    <source>
        <strain evidence="6">CCMP3107</strain>
    </source>
</reference>
<dbReference type="AlphaFoldDB" id="A0A7S3Y521"/>
<dbReference type="Pfam" id="PF00406">
    <property type="entry name" value="ADK"/>
    <property type="match status" value="1"/>
</dbReference>
<dbReference type="GO" id="GO:0004017">
    <property type="term" value="F:AMP kinase activity"/>
    <property type="evidence" value="ECO:0007669"/>
    <property type="project" value="InterPro"/>
</dbReference>
<dbReference type="InterPro" id="IPR033690">
    <property type="entry name" value="Adenylat_kinase_CS"/>
</dbReference>
<keyword evidence="2 5" id="KW-0808">Transferase</keyword>
<protein>
    <recommendedName>
        <fullName evidence="7">Adenylate kinase active site lid domain-containing protein</fullName>
    </recommendedName>
</protein>
<evidence type="ECO:0000256" key="2">
    <source>
        <dbReference type="ARBA" id="ARBA00022679"/>
    </source>
</evidence>